<dbReference type="AlphaFoldDB" id="A0A3S4PYN5"/>
<accession>A0A3S4PYN5</accession>
<gene>
    <name evidence="2" type="ORF">CKAN_02590200</name>
</gene>
<dbReference type="Proteomes" id="UP000283530">
    <property type="component" value="Unassembled WGS sequence"/>
</dbReference>
<dbReference type="OrthoDB" id="10564947at2759"/>
<feature type="region of interest" description="Disordered" evidence="1">
    <location>
        <begin position="1"/>
        <end position="46"/>
    </location>
</feature>
<protein>
    <submittedName>
        <fullName evidence="2">Uncharacterized protein</fullName>
    </submittedName>
</protein>
<evidence type="ECO:0000313" key="3">
    <source>
        <dbReference type="Proteomes" id="UP000283530"/>
    </source>
</evidence>
<dbReference type="EMBL" id="QPKB01000012">
    <property type="protein sequence ID" value="RWR96511.1"/>
    <property type="molecule type" value="Genomic_DNA"/>
</dbReference>
<organism evidence="2 3">
    <name type="scientific">Cinnamomum micranthum f. kanehirae</name>
    <dbReference type="NCBI Taxonomy" id="337451"/>
    <lineage>
        <taxon>Eukaryota</taxon>
        <taxon>Viridiplantae</taxon>
        <taxon>Streptophyta</taxon>
        <taxon>Embryophyta</taxon>
        <taxon>Tracheophyta</taxon>
        <taxon>Spermatophyta</taxon>
        <taxon>Magnoliopsida</taxon>
        <taxon>Magnoliidae</taxon>
        <taxon>Laurales</taxon>
        <taxon>Lauraceae</taxon>
        <taxon>Cinnamomum</taxon>
    </lineage>
</organism>
<proteinExistence type="predicted"/>
<sequence>MGLTRSRDLTPSFPQLRDANHQSSLTRHRLPPSLSPSPPPPPPPPLLSGLPFHVALFVPFVSPDAAGRAVLSAFGSIHLRVYLESPSVIGRTNHNFKKIKDPFQQQVSLPSVRFLHLLHVKEQKKKRDSDDICKQQRLLKIE</sequence>
<keyword evidence="3" id="KW-1185">Reference proteome</keyword>
<comment type="caution">
    <text evidence="2">The sequence shown here is derived from an EMBL/GenBank/DDBJ whole genome shotgun (WGS) entry which is preliminary data.</text>
</comment>
<evidence type="ECO:0000313" key="2">
    <source>
        <dbReference type="EMBL" id="RWR96511.1"/>
    </source>
</evidence>
<evidence type="ECO:0000256" key="1">
    <source>
        <dbReference type="SAM" id="MobiDB-lite"/>
    </source>
</evidence>
<feature type="compositionally biased region" description="Pro residues" evidence="1">
    <location>
        <begin position="33"/>
        <end position="46"/>
    </location>
</feature>
<name>A0A3S4PYN5_9MAGN</name>
<reference evidence="2 3" key="1">
    <citation type="journal article" date="2019" name="Nat. Plants">
        <title>Stout camphor tree genome fills gaps in understanding of flowering plant genome evolution.</title>
        <authorList>
            <person name="Chaw S.M."/>
            <person name="Liu Y.C."/>
            <person name="Wu Y.W."/>
            <person name="Wang H.Y."/>
            <person name="Lin C.I."/>
            <person name="Wu C.S."/>
            <person name="Ke H.M."/>
            <person name="Chang L.Y."/>
            <person name="Hsu C.Y."/>
            <person name="Yang H.T."/>
            <person name="Sudianto E."/>
            <person name="Hsu M.H."/>
            <person name="Wu K.P."/>
            <person name="Wang L.N."/>
            <person name="Leebens-Mack J.H."/>
            <person name="Tsai I.J."/>
        </authorList>
    </citation>
    <scope>NUCLEOTIDE SEQUENCE [LARGE SCALE GENOMIC DNA]</scope>
    <source>
        <strain evidence="3">cv. Chaw 1501</strain>
        <tissue evidence="2">Young leaves</tissue>
    </source>
</reference>